<evidence type="ECO:0000259" key="8">
    <source>
        <dbReference type="Pfam" id="PF02687"/>
    </source>
</evidence>
<evidence type="ECO:0000256" key="5">
    <source>
        <dbReference type="ARBA" id="ARBA00023136"/>
    </source>
</evidence>
<keyword evidence="3 7" id="KW-0812">Transmembrane</keyword>
<name>A0AAE4ZAJ6_9BACT</name>
<dbReference type="InterPro" id="IPR003838">
    <property type="entry name" value="ABC3_permease_C"/>
</dbReference>
<evidence type="ECO:0000313" key="11">
    <source>
        <dbReference type="Proteomes" id="UP000702544"/>
    </source>
</evidence>
<dbReference type="Pfam" id="PF12704">
    <property type="entry name" value="MacB_PCD"/>
    <property type="match status" value="1"/>
</dbReference>
<dbReference type="AlphaFoldDB" id="A0AAE4ZAJ6"/>
<reference evidence="10 11" key="1">
    <citation type="submission" date="2020-01" db="EMBL/GenBank/DDBJ databases">
        <title>Genomes assembled from Gulf of Kutch pelagic sediment metagenomes.</title>
        <authorList>
            <person name="Chandrashekar M."/>
            <person name="Mahajan M.S."/>
            <person name="Dave K.J."/>
            <person name="Vatsa P."/>
            <person name="Nathani N.M."/>
        </authorList>
    </citation>
    <scope>NUCLEOTIDE SEQUENCE [LARGE SCALE GENOMIC DNA]</scope>
    <source>
        <strain evidence="10">KS3-K002</strain>
    </source>
</reference>
<dbReference type="EMBL" id="JAACAK010000113">
    <property type="protein sequence ID" value="NIR76093.1"/>
    <property type="molecule type" value="Genomic_DNA"/>
</dbReference>
<proteinExistence type="inferred from homology"/>
<dbReference type="GO" id="GO:0005886">
    <property type="term" value="C:plasma membrane"/>
    <property type="evidence" value="ECO:0007669"/>
    <property type="project" value="UniProtKB-SubCell"/>
</dbReference>
<comment type="similarity">
    <text evidence="6">Belongs to the ABC-4 integral membrane protein family.</text>
</comment>
<keyword evidence="4 7" id="KW-1133">Transmembrane helix</keyword>
<evidence type="ECO:0000256" key="7">
    <source>
        <dbReference type="SAM" id="Phobius"/>
    </source>
</evidence>
<evidence type="ECO:0000313" key="10">
    <source>
        <dbReference type="EMBL" id="NIR76093.1"/>
    </source>
</evidence>
<protein>
    <submittedName>
        <fullName evidence="10">ABC transporter permease</fullName>
    </submittedName>
</protein>
<accession>A0AAE4ZAJ6</accession>
<organism evidence="10 11">
    <name type="scientific">Candidatus Kutchimonas denitrificans</name>
    <dbReference type="NCBI Taxonomy" id="3056748"/>
    <lineage>
        <taxon>Bacteria</taxon>
        <taxon>Pseudomonadati</taxon>
        <taxon>Gemmatimonadota</taxon>
        <taxon>Gemmatimonadia</taxon>
        <taxon>Candidatus Palauibacterales</taxon>
        <taxon>Candidatus Palauibacteraceae</taxon>
        <taxon>Candidatus Kutchimonas</taxon>
    </lineage>
</organism>
<dbReference type="GO" id="GO:0022857">
    <property type="term" value="F:transmembrane transporter activity"/>
    <property type="evidence" value="ECO:0007669"/>
    <property type="project" value="TreeGrafter"/>
</dbReference>
<evidence type="ECO:0000256" key="3">
    <source>
        <dbReference type="ARBA" id="ARBA00022692"/>
    </source>
</evidence>
<gene>
    <name evidence="10" type="ORF">GWO12_13440</name>
</gene>
<evidence type="ECO:0000256" key="4">
    <source>
        <dbReference type="ARBA" id="ARBA00022989"/>
    </source>
</evidence>
<keyword evidence="2" id="KW-1003">Cell membrane</keyword>
<feature type="transmembrane region" description="Helical" evidence="7">
    <location>
        <begin position="372"/>
        <end position="394"/>
    </location>
</feature>
<comment type="subcellular location">
    <subcellularLocation>
        <location evidence="1">Cell membrane</location>
        <topology evidence="1">Multi-pass membrane protein</topology>
    </subcellularLocation>
</comment>
<feature type="domain" description="MacB-like periplasmic core" evidence="9">
    <location>
        <begin position="21"/>
        <end position="246"/>
    </location>
</feature>
<evidence type="ECO:0000256" key="2">
    <source>
        <dbReference type="ARBA" id="ARBA00022475"/>
    </source>
</evidence>
<evidence type="ECO:0000256" key="1">
    <source>
        <dbReference type="ARBA" id="ARBA00004651"/>
    </source>
</evidence>
<evidence type="ECO:0000259" key="9">
    <source>
        <dbReference type="Pfam" id="PF12704"/>
    </source>
</evidence>
<dbReference type="PANTHER" id="PTHR30572:SF4">
    <property type="entry name" value="ABC TRANSPORTER PERMEASE YTRF"/>
    <property type="match status" value="1"/>
</dbReference>
<dbReference type="Proteomes" id="UP000702544">
    <property type="component" value="Unassembled WGS sequence"/>
</dbReference>
<feature type="transmembrane region" description="Helical" evidence="7">
    <location>
        <begin position="328"/>
        <end position="352"/>
    </location>
</feature>
<sequence length="410" mass="46312">MRLFGSFKDFFNDIRTQRLRTALTIMGITWGTVAVVVLLAFGVGMEKQTRKRMHGLGERIVILFGNRTTKPFAGFPEGRYIRFQEDDVHLLAREIPGIEEISPEYSTRRVPVRRGRNSAFPNITGVYPVYGEMRNVIADWGGRFINQADVDQRRRVAFLGNELRNLLFENEDPIGKPVFVGDVPFIVIGVLKEKQQNSSYNSRDRDRIFIPSSTYRAIFGDRYISNIIYRTRSPHLVDAVEVRVNEVLGRKYRFDPTDEDAIWEWDTSAFEEMLTAIFLGMNIFLGVVGAFTLTVGGIGVANIMYIVVRERTREIGIRRSIGARRRDIMLQFLGQTFVVVGSGALLGFLLSLGLVKLGQWMPLKEYIGVPTISPAVAIATVSLLTLVALAAGYFPARRAANLDPVECLRY</sequence>
<evidence type="ECO:0000256" key="6">
    <source>
        <dbReference type="ARBA" id="ARBA00038076"/>
    </source>
</evidence>
<comment type="caution">
    <text evidence="10">The sequence shown here is derived from an EMBL/GenBank/DDBJ whole genome shotgun (WGS) entry which is preliminary data.</text>
</comment>
<feature type="transmembrane region" description="Helical" evidence="7">
    <location>
        <begin position="283"/>
        <end position="308"/>
    </location>
</feature>
<feature type="transmembrane region" description="Helical" evidence="7">
    <location>
        <begin position="21"/>
        <end position="43"/>
    </location>
</feature>
<keyword evidence="5 7" id="KW-0472">Membrane</keyword>
<dbReference type="InterPro" id="IPR025857">
    <property type="entry name" value="MacB_PCD"/>
</dbReference>
<dbReference type="InterPro" id="IPR050250">
    <property type="entry name" value="Macrolide_Exporter_MacB"/>
</dbReference>
<dbReference type="Pfam" id="PF02687">
    <property type="entry name" value="FtsX"/>
    <property type="match status" value="1"/>
</dbReference>
<dbReference type="PANTHER" id="PTHR30572">
    <property type="entry name" value="MEMBRANE COMPONENT OF TRANSPORTER-RELATED"/>
    <property type="match status" value="1"/>
</dbReference>
<feature type="domain" description="ABC3 transporter permease C-terminal" evidence="8">
    <location>
        <begin position="287"/>
        <end position="404"/>
    </location>
</feature>